<dbReference type="PROSITE" id="PS00061">
    <property type="entry name" value="ADH_SHORT"/>
    <property type="match status" value="1"/>
</dbReference>
<keyword evidence="2" id="KW-0963">Cytoplasm</keyword>
<keyword evidence="4" id="KW-0560">Oxidoreductase</keyword>
<dbReference type="AlphaFoldDB" id="A0A0W0VPA6"/>
<evidence type="ECO:0000256" key="3">
    <source>
        <dbReference type="ARBA" id="ARBA00022857"/>
    </source>
</evidence>
<dbReference type="GO" id="GO:0004757">
    <property type="term" value="F:sepiapterin reductase (NADP+) activity"/>
    <property type="evidence" value="ECO:0007669"/>
    <property type="project" value="TreeGrafter"/>
</dbReference>
<name>A0A0W0VPA6_9GAMM</name>
<comment type="subcellular location">
    <subcellularLocation>
        <location evidence="1">Cytoplasm</location>
    </subcellularLocation>
</comment>
<dbReference type="PANTHER" id="PTHR44085">
    <property type="entry name" value="SEPIAPTERIN REDUCTASE"/>
    <property type="match status" value="1"/>
</dbReference>
<evidence type="ECO:0000256" key="2">
    <source>
        <dbReference type="ARBA" id="ARBA00022490"/>
    </source>
</evidence>
<proteinExistence type="predicted"/>
<evidence type="ECO:0000313" key="5">
    <source>
        <dbReference type="EMBL" id="KTD21880.1"/>
    </source>
</evidence>
<dbReference type="OrthoDB" id="9794387at2"/>
<keyword evidence="6" id="KW-1185">Reference proteome</keyword>
<dbReference type="PRINTS" id="PR00081">
    <property type="entry name" value="GDHRDH"/>
</dbReference>
<gene>
    <name evidence="5" type="primary">yueD</name>
    <name evidence="5" type="ORF">Llon_1045</name>
</gene>
<evidence type="ECO:0000256" key="4">
    <source>
        <dbReference type="ARBA" id="ARBA00023002"/>
    </source>
</evidence>
<evidence type="ECO:0000256" key="1">
    <source>
        <dbReference type="ARBA" id="ARBA00004496"/>
    </source>
</evidence>
<accession>A0A0W0VPA6</accession>
<dbReference type="InterPro" id="IPR051721">
    <property type="entry name" value="Biopterin_syn/organic_redct"/>
</dbReference>
<dbReference type="STRING" id="45068.Llon_1045"/>
<dbReference type="PATRIC" id="fig|45068.5.peg.1130"/>
<dbReference type="InterPro" id="IPR002347">
    <property type="entry name" value="SDR_fam"/>
</dbReference>
<dbReference type="GO" id="GO:0005737">
    <property type="term" value="C:cytoplasm"/>
    <property type="evidence" value="ECO:0007669"/>
    <property type="project" value="UniProtKB-SubCell"/>
</dbReference>
<dbReference type="SUPFAM" id="SSF51735">
    <property type="entry name" value="NAD(P)-binding Rossmann-fold domains"/>
    <property type="match status" value="1"/>
</dbReference>
<dbReference type="Proteomes" id="UP000054997">
    <property type="component" value="Unassembled WGS sequence"/>
</dbReference>
<reference evidence="5 6" key="1">
    <citation type="submission" date="2015-11" db="EMBL/GenBank/DDBJ databases">
        <title>Genomic analysis of 38 Legionella species identifies large and diverse effector repertoires.</title>
        <authorList>
            <person name="Burstein D."/>
            <person name="Amaro F."/>
            <person name="Zusman T."/>
            <person name="Lifshitz Z."/>
            <person name="Cohen O."/>
            <person name="Gilbert J.A."/>
            <person name="Pupko T."/>
            <person name="Shuman H.A."/>
            <person name="Segal G."/>
        </authorList>
    </citation>
    <scope>NUCLEOTIDE SEQUENCE [LARGE SCALE GENOMIC DNA]</scope>
    <source>
        <strain evidence="5 6">ATCC 49505</strain>
    </source>
</reference>
<dbReference type="InterPro" id="IPR020904">
    <property type="entry name" value="Sc_DH/Rdtase_CS"/>
</dbReference>
<protein>
    <submittedName>
        <fullName evidence="5">Sepiapterin reductase</fullName>
    </submittedName>
</protein>
<dbReference type="InterPro" id="IPR036291">
    <property type="entry name" value="NAD(P)-bd_dom_sf"/>
</dbReference>
<sequence>MFVVTGGGTGIGAALAISLARRNQPVLIIGRRENLLRQTAAKASGIEYLAADVSTGEGRQLIAGYLEHVPVIKGLVHNAGTIQPIKPLNEITEVEWHHILATNVEPALFLTQLLSRKLTNQRVLNIGSGAAYFPVAGWGGYCVSKAALAMLTRCWQLESRDIDFAVAMPGIIDTDMQALIRDADFMEEDKKRFFHRLKANKQLLSAETVALFLTWLLLDVGKEQYSAKEWDIYDRSHHPAWLAAGYEVPDWEEHDD</sequence>
<keyword evidence="3" id="KW-0521">NADP</keyword>
<dbReference type="EMBL" id="LNYK01000014">
    <property type="protein sequence ID" value="KTD21880.1"/>
    <property type="molecule type" value="Genomic_DNA"/>
</dbReference>
<organism evidence="5 6">
    <name type="scientific">Legionella londiniensis</name>
    <dbReference type="NCBI Taxonomy" id="45068"/>
    <lineage>
        <taxon>Bacteria</taxon>
        <taxon>Pseudomonadati</taxon>
        <taxon>Pseudomonadota</taxon>
        <taxon>Gammaproteobacteria</taxon>
        <taxon>Legionellales</taxon>
        <taxon>Legionellaceae</taxon>
        <taxon>Legionella</taxon>
    </lineage>
</organism>
<dbReference type="Gene3D" id="3.40.50.720">
    <property type="entry name" value="NAD(P)-binding Rossmann-like Domain"/>
    <property type="match status" value="1"/>
</dbReference>
<dbReference type="Pfam" id="PF00106">
    <property type="entry name" value="adh_short"/>
    <property type="match status" value="1"/>
</dbReference>
<dbReference type="PANTHER" id="PTHR44085:SF2">
    <property type="entry name" value="SEPIAPTERIN REDUCTASE"/>
    <property type="match status" value="1"/>
</dbReference>
<comment type="caution">
    <text evidence="5">The sequence shown here is derived from an EMBL/GenBank/DDBJ whole genome shotgun (WGS) entry which is preliminary data.</text>
</comment>
<dbReference type="GO" id="GO:0006729">
    <property type="term" value="P:tetrahydrobiopterin biosynthetic process"/>
    <property type="evidence" value="ECO:0007669"/>
    <property type="project" value="TreeGrafter"/>
</dbReference>
<evidence type="ECO:0000313" key="6">
    <source>
        <dbReference type="Proteomes" id="UP000054997"/>
    </source>
</evidence>